<sequence>MITNLSNIYLLTTSNRVNSLDLIKRIVHELKQLEYGVFISDDYWRQDVLVIVPLFAVLCDPRASELCGHMTASIQTNSVVYV</sequence>
<dbReference type="InParanoid" id="A0A1X7UQH8"/>
<organism evidence="1">
    <name type="scientific">Amphimedon queenslandica</name>
    <name type="common">Sponge</name>
    <dbReference type="NCBI Taxonomy" id="400682"/>
    <lineage>
        <taxon>Eukaryota</taxon>
        <taxon>Metazoa</taxon>
        <taxon>Porifera</taxon>
        <taxon>Demospongiae</taxon>
        <taxon>Heteroscleromorpha</taxon>
        <taxon>Haplosclerida</taxon>
        <taxon>Niphatidae</taxon>
        <taxon>Amphimedon</taxon>
    </lineage>
</organism>
<name>A0A1X7UQH8_AMPQE</name>
<evidence type="ECO:0000313" key="1">
    <source>
        <dbReference type="EnsemblMetazoa" id="Aqu2.1.29652_001"/>
    </source>
</evidence>
<accession>A0A1X7UQH8</accession>
<dbReference type="EnsemblMetazoa" id="Aqu2.1.29652_001">
    <property type="protein sequence ID" value="Aqu2.1.29652_001"/>
    <property type="gene ID" value="Aqu2.1.29652"/>
</dbReference>
<protein>
    <submittedName>
        <fullName evidence="1">Uncharacterized protein</fullName>
    </submittedName>
</protein>
<reference evidence="1" key="1">
    <citation type="submission" date="2017-05" db="UniProtKB">
        <authorList>
            <consortium name="EnsemblMetazoa"/>
        </authorList>
    </citation>
    <scope>IDENTIFICATION</scope>
</reference>
<dbReference type="AlphaFoldDB" id="A0A1X7UQH8"/>
<proteinExistence type="predicted"/>